<organism evidence="4">
    <name type="scientific">Phaffia rhodozyma</name>
    <name type="common">Yeast</name>
    <name type="synonym">Xanthophyllomyces dendrorhous</name>
    <dbReference type="NCBI Taxonomy" id="264483"/>
    <lineage>
        <taxon>Eukaryota</taxon>
        <taxon>Fungi</taxon>
        <taxon>Dikarya</taxon>
        <taxon>Basidiomycota</taxon>
        <taxon>Agaricomycotina</taxon>
        <taxon>Tremellomycetes</taxon>
        <taxon>Cystofilobasidiales</taxon>
        <taxon>Mrakiaceae</taxon>
        <taxon>Phaffia</taxon>
    </lineage>
</organism>
<proteinExistence type="predicted"/>
<keyword evidence="2" id="KW-0732">Signal</keyword>
<feature type="region of interest" description="Disordered" evidence="1">
    <location>
        <begin position="85"/>
        <end position="105"/>
    </location>
</feature>
<name>A0A0F7SGD8_PHARH</name>
<reference evidence="4" key="1">
    <citation type="submission" date="2014-08" db="EMBL/GenBank/DDBJ databases">
        <authorList>
            <person name="Sharma Rahul"/>
            <person name="Thines Marco"/>
        </authorList>
    </citation>
    <scope>NUCLEOTIDE SEQUENCE</scope>
</reference>
<feature type="signal peptide" evidence="2">
    <location>
        <begin position="1"/>
        <end position="25"/>
    </location>
</feature>
<feature type="domain" description="Nucleolar 27S pre-rRNA processing Urb2/Npa2 C-terminal" evidence="3">
    <location>
        <begin position="1326"/>
        <end position="1562"/>
    </location>
</feature>
<feature type="region of interest" description="Disordered" evidence="1">
    <location>
        <begin position="616"/>
        <end position="637"/>
    </location>
</feature>
<protein>
    <submittedName>
        <fullName evidence="4">Nucleolar 27S pre-rRNA processing, Urb2/Npa2, C-terminal</fullName>
    </submittedName>
</protein>
<evidence type="ECO:0000313" key="4">
    <source>
        <dbReference type="EMBL" id="CDZ96344.1"/>
    </source>
</evidence>
<dbReference type="EMBL" id="LN483143">
    <property type="protein sequence ID" value="CDZ96344.1"/>
    <property type="molecule type" value="Genomic_DNA"/>
</dbReference>
<sequence>MYLSELLSALLQLLLSSILPSSIQTMNGVELTSSATLVRTLKSNTVSSTDKIRLATLAWFDAKLYLPAKREVLMEWLTADMTATKQGGGSKAKGKGKVQEESVPRTPSILSQPHWNLLVNLLPVPSSLSSSATSSSVFSLPAAATSLLSSFFRQLPSHPESLINQPQLLDEVAQASCIIVELLSTTAEGLMDLLGEALDCWERFQNLDSNEELISGWETVMAALADSLNLTLPNNLARTKLSQTHLQSSIFPAYIHYLSHKPSTSPLYIKLLNLQGSIIFPVENLKIYLPPPPSNKQLKPRKQVRGLIGTQNIQAPPVIASTPKDIEPSTATQSIGQSDATPKLYKALSKLVEAPETTSWVLLYLPHLLRIFTSILAIHRHTLFPLPLNAKVPVEVHSSEQISKCTLRFVRALKEVIGDKGKRGERWACERDLWEVLEDRGKVGRGYQEGENEEGWLGLGKTVLEWGLGELEGSSHEEDVNLTDSILMTLTILLRLDRTLCDPFISRLLISISKMPSSAPSGQSLLNTLLAYHRSTRTLPTFIDLLTEAIITAPTPSTDYQTLAAGPLFDAQWLDCLTGTIKSFLGVQGQMTELLRSLRLILKDCLASLERALSSSTNEGDRERSRKKRRVGENGGLDQYRLGPKEIDDSAAVLSLFSRFASSVIIASGSLLISSLPEGLLNSLKEDLRAIHSEVVVPLFELGLDDKSKGNLWAREMGLVSGLRIFEALRDILDDIELSKDEDLKLGDVLDADGLGGEATVEAIRTYIRSSSLHPSAEIRKSRCSKTLSDVLGFISRSVASATWSGRLADLDLEGHKIDSSVAVALWALLTGEEGRWIGVIDYLNIRTQLDAVCSIIINSFSLISNGDEALNEANRPFTLHSLTIAMMLQPQLPELANIRHSLLKSIDSLTSTIAASPSATDTRCFELLLALPSEYTPRSQKSELIARALSLEKALKLTRAGPGEEWETRLRARALLRKVAFGFIKALGTNANFTIDNKIMNYLILQSPIDELHASSPFNATLEQSTLSILNLTFRSIIRGTSSDGLASLTETFTSNDAQTSLEEIMEMDENEEDAEDFILDFSIRSRLQLLQAIMEEVKNSKKFSEETYLEQLVNPLQKALSYAFEKIHQSFIDGRLVRGFADLLEALAITRTFESWMGTLSTGVRILPQELVKACLRFLKASTIQNLSEIEILASSMLRLNVVEVQTVRDPTLKSEACTVFMAGWLALSSAFTARDQRMSILSAPLLSFSKALDSEERTSLLQSLIQTLLSEEAEPAITEAKLLATNIILKEGSEISNRAIVSKLVIAAGAYVNDKNSCGVVAQALSIAHTVCSDKASHLQMPDVDQLLATLSRAVAPRPLGTASSSTTRHDLFRMVVSSLTDLVRHRRDLVSSAAVHLSALLSQLIGCFQTVRSNLGGRQVRIVESTLPGWINSVDQPLNADDARCLARLLTSLTAKTIPRLNTRLASSASTKAESLAGPLSKHAPYLLLAYTRLLTDLNTTVPPLIRRELEPGVFAICGMVGEKDRDSVMVGGGLDGGGKGILKMVWNAWESSRYVGKG</sequence>
<evidence type="ECO:0000256" key="1">
    <source>
        <dbReference type="SAM" id="MobiDB-lite"/>
    </source>
</evidence>
<evidence type="ECO:0000259" key="3">
    <source>
        <dbReference type="Pfam" id="PF10441"/>
    </source>
</evidence>
<dbReference type="Pfam" id="PF10441">
    <property type="entry name" value="Urb2"/>
    <property type="match status" value="1"/>
</dbReference>
<accession>A0A0F7SGD8</accession>
<evidence type="ECO:0000256" key="2">
    <source>
        <dbReference type="SAM" id="SignalP"/>
    </source>
</evidence>
<feature type="chain" id="PRO_5002521932" evidence="2">
    <location>
        <begin position="26"/>
        <end position="1563"/>
    </location>
</feature>
<dbReference type="InterPro" id="IPR018849">
    <property type="entry name" value="Urb2/Npa2_C"/>
</dbReference>